<proteinExistence type="predicted"/>
<name>A0A1A9B2U4_9ACTN</name>
<reference evidence="6" key="1">
    <citation type="submission" date="2016-06" db="EMBL/GenBank/DDBJ databases">
        <authorList>
            <person name="Varghese N."/>
            <person name="Submissions Spin"/>
        </authorList>
    </citation>
    <scope>NUCLEOTIDE SEQUENCE [LARGE SCALE GENOMIC DNA]</scope>
    <source>
        <strain evidence="6">DSM 45794</strain>
    </source>
</reference>
<dbReference type="RefSeq" id="WP_091565464.1">
    <property type="nucleotide sequence ID" value="NZ_FLRH01000003.1"/>
</dbReference>
<keyword evidence="6" id="KW-1185">Reference proteome</keyword>
<dbReference type="PANTHER" id="PTHR31250">
    <property type="entry name" value="IQ DOMAIN-CONTAINING PROTEIN IQM3"/>
    <property type="match status" value="1"/>
</dbReference>
<dbReference type="PANTHER" id="PTHR31250:SF27">
    <property type="entry name" value="IQ DOMAIN-CONTAINING PROTEIN IQM5"/>
    <property type="match status" value="1"/>
</dbReference>
<organism evidence="5 6">
    <name type="scientific">Micromonospora sediminicola</name>
    <dbReference type="NCBI Taxonomy" id="946078"/>
    <lineage>
        <taxon>Bacteria</taxon>
        <taxon>Bacillati</taxon>
        <taxon>Actinomycetota</taxon>
        <taxon>Actinomycetes</taxon>
        <taxon>Micromonosporales</taxon>
        <taxon>Micromonosporaceae</taxon>
        <taxon>Micromonospora</taxon>
    </lineage>
</organism>
<feature type="region of interest" description="Disordered" evidence="3">
    <location>
        <begin position="181"/>
        <end position="200"/>
    </location>
</feature>
<evidence type="ECO:0000256" key="1">
    <source>
        <dbReference type="ARBA" id="ARBA00004496"/>
    </source>
</evidence>
<sequence>MGLQLPPELAEALNWVGFTWPEADEELLVEAAQAWTAFAGTLRAAGAEANAGAATVGVANRGRDVTAFDTMWRGEEGPTRRVEDGAEAAELIAAALLVMAVITLTQKILTIVQLIIVVVQVAMALAAAAPTLGGSLAQIPVTIGLARVAIRRIIKEVIDRVVNEIIPRLLRRAKTLLRRFTRKPGRGPGRPPKVPGPLRDIRYQGKPMLDKYRYETMGDHPGNPFRPSSVRRLDEAQLEQHRVYVDSDGIMRSARDGQPFDTRNASTHWSQDGGRAIFVMDERGNIYASTYQEVGKFHHSTLGNGKPVAAAGEIAVVDGKVQYVTSASGHYQPTPQHMRQVTDELGRNGVNNVPLFGFDGRTRLN</sequence>
<dbReference type="InterPro" id="IPR057746">
    <property type="entry name" value="CpnT-like_N"/>
</dbReference>
<evidence type="ECO:0000313" key="6">
    <source>
        <dbReference type="Proteomes" id="UP000199558"/>
    </source>
</evidence>
<dbReference type="AlphaFoldDB" id="A0A1A9B2U4"/>
<dbReference type="Proteomes" id="UP000199558">
    <property type="component" value="Unassembled WGS sequence"/>
</dbReference>
<gene>
    <name evidence="5" type="ORF">GA0070622_0183</name>
</gene>
<keyword evidence="2" id="KW-0963">Cytoplasm</keyword>
<dbReference type="EMBL" id="FLRH01000003">
    <property type="protein sequence ID" value="SBT63237.1"/>
    <property type="molecule type" value="Genomic_DNA"/>
</dbReference>
<evidence type="ECO:0000313" key="5">
    <source>
        <dbReference type="EMBL" id="SBT63237.1"/>
    </source>
</evidence>
<dbReference type="InterPro" id="IPR044159">
    <property type="entry name" value="IQM"/>
</dbReference>
<dbReference type="OrthoDB" id="2677932at2"/>
<dbReference type="GO" id="GO:0005737">
    <property type="term" value="C:cytoplasm"/>
    <property type="evidence" value="ECO:0007669"/>
    <property type="project" value="UniProtKB-SubCell"/>
</dbReference>
<evidence type="ECO:0000256" key="2">
    <source>
        <dbReference type="ARBA" id="ARBA00022490"/>
    </source>
</evidence>
<dbReference type="STRING" id="946078.GA0070622_0183"/>
<evidence type="ECO:0000259" key="4">
    <source>
        <dbReference type="Pfam" id="PF25547"/>
    </source>
</evidence>
<dbReference type="Pfam" id="PF25547">
    <property type="entry name" value="WXG100_2"/>
    <property type="match status" value="1"/>
</dbReference>
<comment type="subcellular location">
    <subcellularLocation>
        <location evidence="1">Cytoplasm</location>
    </subcellularLocation>
</comment>
<protein>
    <recommendedName>
        <fullName evidence="4">Outer membrane channel protein CpnT-like N-terminal domain-containing protein</fullName>
    </recommendedName>
</protein>
<feature type="domain" description="Outer membrane channel protein CpnT-like N-terminal" evidence="4">
    <location>
        <begin position="17"/>
        <end position="141"/>
    </location>
</feature>
<accession>A0A1A9B2U4</accession>
<evidence type="ECO:0000256" key="3">
    <source>
        <dbReference type="SAM" id="MobiDB-lite"/>
    </source>
</evidence>